<feature type="region of interest" description="Disordered" evidence="1">
    <location>
        <begin position="18"/>
        <end position="48"/>
    </location>
</feature>
<reference evidence="2 3" key="1">
    <citation type="journal article" date="2019" name="Sci. Rep.">
        <title>Orb-weaving spider Araneus ventricosus genome elucidates the spidroin gene catalogue.</title>
        <authorList>
            <person name="Kono N."/>
            <person name="Nakamura H."/>
            <person name="Ohtoshi R."/>
            <person name="Moran D.A.P."/>
            <person name="Shinohara A."/>
            <person name="Yoshida Y."/>
            <person name="Fujiwara M."/>
            <person name="Mori M."/>
            <person name="Tomita M."/>
            <person name="Arakawa K."/>
        </authorList>
    </citation>
    <scope>NUCLEOTIDE SEQUENCE [LARGE SCALE GENOMIC DNA]</scope>
</reference>
<evidence type="ECO:0000256" key="1">
    <source>
        <dbReference type="SAM" id="MobiDB-lite"/>
    </source>
</evidence>
<organism evidence="2 3">
    <name type="scientific">Araneus ventricosus</name>
    <name type="common">Orbweaver spider</name>
    <name type="synonym">Epeira ventricosa</name>
    <dbReference type="NCBI Taxonomy" id="182803"/>
    <lineage>
        <taxon>Eukaryota</taxon>
        <taxon>Metazoa</taxon>
        <taxon>Ecdysozoa</taxon>
        <taxon>Arthropoda</taxon>
        <taxon>Chelicerata</taxon>
        <taxon>Arachnida</taxon>
        <taxon>Araneae</taxon>
        <taxon>Araneomorphae</taxon>
        <taxon>Entelegynae</taxon>
        <taxon>Araneoidea</taxon>
        <taxon>Araneidae</taxon>
        <taxon>Araneus</taxon>
    </lineage>
</organism>
<comment type="caution">
    <text evidence="2">The sequence shown here is derived from an EMBL/GenBank/DDBJ whole genome shotgun (WGS) entry which is preliminary data.</text>
</comment>
<accession>A0A4Y2RRN1</accession>
<keyword evidence="3" id="KW-1185">Reference proteome</keyword>
<feature type="region of interest" description="Disordered" evidence="1">
    <location>
        <begin position="72"/>
        <end position="96"/>
    </location>
</feature>
<dbReference type="EMBL" id="BGPR01018128">
    <property type="protein sequence ID" value="GBN78321.1"/>
    <property type="molecule type" value="Genomic_DNA"/>
</dbReference>
<name>A0A4Y2RRN1_ARAVE</name>
<gene>
    <name evidence="2" type="ORF">AVEN_65406_1</name>
</gene>
<evidence type="ECO:0000313" key="2">
    <source>
        <dbReference type="EMBL" id="GBN78321.1"/>
    </source>
</evidence>
<dbReference type="Proteomes" id="UP000499080">
    <property type="component" value="Unassembled WGS sequence"/>
</dbReference>
<protein>
    <submittedName>
        <fullName evidence="2">Uncharacterized protein</fullName>
    </submittedName>
</protein>
<proteinExistence type="predicted"/>
<feature type="compositionally biased region" description="Low complexity" evidence="1">
    <location>
        <begin position="79"/>
        <end position="94"/>
    </location>
</feature>
<dbReference type="AlphaFoldDB" id="A0A4Y2RRN1"/>
<sequence length="159" mass="17138">MEANAKDMSILEIYDTDTLQDRDIEAPLPPLDTHQGEAPSVDTPPSETSICRGNTQQNNLAIDDDFLGKVVRQGRRRTSSTSSVTSSASTGAASMNNIFDNTPLEALLASLRKIINSTTGPSSKQRPRLTVGLMEAGKAIINQMGKKSNLLCHTSHDRA</sequence>
<evidence type="ECO:0000313" key="3">
    <source>
        <dbReference type="Proteomes" id="UP000499080"/>
    </source>
</evidence>